<reference evidence="2" key="1">
    <citation type="submission" date="2021-01" db="EMBL/GenBank/DDBJ databases">
        <authorList>
            <person name="Corre E."/>
            <person name="Pelletier E."/>
            <person name="Niang G."/>
            <person name="Scheremetjew M."/>
            <person name="Finn R."/>
            <person name="Kale V."/>
            <person name="Holt S."/>
            <person name="Cochrane G."/>
            <person name="Meng A."/>
            <person name="Brown T."/>
            <person name="Cohen L."/>
        </authorList>
    </citation>
    <scope>NUCLEOTIDE SEQUENCE</scope>
    <source>
        <strain evidence="2">CCMP1594</strain>
    </source>
</reference>
<accession>A0A7S4GCF7</accession>
<dbReference type="EMBL" id="HBJA01126569">
    <property type="protein sequence ID" value="CAE0832313.1"/>
    <property type="molecule type" value="Transcribed_RNA"/>
</dbReference>
<feature type="region of interest" description="Disordered" evidence="1">
    <location>
        <begin position="1"/>
        <end position="35"/>
    </location>
</feature>
<evidence type="ECO:0000313" key="2">
    <source>
        <dbReference type="EMBL" id="CAE0832313.1"/>
    </source>
</evidence>
<feature type="region of interest" description="Disordered" evidence="1">
    <location>
        <begin position="132"/>
        <end position="171"/>
    </location>
</feature>
<protein>
    <submittedName>
        <fullName evidence="2">Uncharacterized protein</fullName>
    </submittedName>
</protein>
<sequence>MASASIKAKYRNDQSAMPPTREPPHMPHNSTTSAGDSLLHLLGLDGSEMATVTWESSMVASLHLHQWNDDVAPTSVSSKAWRFVENQNQNWFGGLGSEWQHGIQHRVSHRCTEKSVPRQAMPPGVPGHAGVEHADMHEEGGTDKERQDLRTCSQPDTGLGTQGARTLCRAE</sequence>
<gene>
    <name evidence="2" type="ORF">EGYM00163_LOCUS43597</name>
</gene>
<feature type="compositionally biased region" description="Basic and acidic residues" evidence="1">
    <location>
        <begin position="132"/>
        <end position="149"/>
    </location>
</feature>
<proteinExistence type="predicted"/>
<organism evidence="2">
    <name type="scientific">Eutreptiella gymnastica</name>
    <dbReference type="NCBI Taxonomy" id="73025"/>
    <lineage>
        <taxon>Eukaryota</taxon>
        <taxon>Discoba</taxon>
        <taxon>Euglenozoa</taxon>
        <taxon>Euglenida</taxon>
        <taxon>Spirocuta</taxon>
        <taxon>Euglenophyceae</taxon>
        <taxon>Eutreptiales</taxon>
        <taxon>Eutreptiaceae</taxon>
        <taxon>Eutreptiella</taxon>
    </lineage>
</organism>
<name>A0A7S4GCF7_9EUGL</name>
<evidence type="ECO:0000256" key="1">
    <source>
        <dbReference type="SAM" id="MobiDB-lite"/>
    </source>
</evidence>
<dbReference type="AlphaFoldDB" id="A0A7S4GCF7"/>